<evidence type="ECO:0000256" key="6">
    <source>
        <dbReference type="ARBA" id="ARBA00023274"/>
    </source>
</evidence>
<proteinExistence type="inferred from homology"/>
<comment type="subcellular location">
    <subcellularLocation>
        <location evidence="1 7">Cytoplasm</location>
    </subcellularLocation>
</comment>
<evidence type="ECO:0000256" key="4">
    <source>
        <dbReference type="ARBA" id="ARBA00022884"/>
    </source>
</evidence>
<feature type="region of interest" description="Disordered" evidence="8">
    <location>
        <begin position="126"/>
        <end position="161"/>
    </location>
</feature>
<comment type="similarity">
    <text evidence="2 7">Belongs to the SRP14 family.</text>
</comment>
<sequence length="161" mass="17957">MSSHLSNEAFLLNTTSLFAEANKLHRNVRVSMKRIIPQNEVEKPKELDSSAHPEYDVSKMSRSYLQIKPKSSKISQKRYNILIRAVMGAGRGGKDCTKMKISTIIHPDHLDHFWQTYSANVKAGMTGLSKKKKKKGTASVGASKAGKDDKVTKKSIKKAKK</sequence>
<evidence type="ECO:0000256" key="7">
    <source>
        <dbReference type="RuleBase" id="RU368100"/>
    </source>
</evidence>
<dbReference type="GO" id="GO:0008312">
    <property type="term" value="F:7S RNA binding"/>
    <property type="evidence" value="ECO:0007669"/>
    <property type="project" value="UniProtKB-UniRule"/>
</dbReference>
<evidence type="ECO:0000256" key="5">
    <source>
        <dbReference type="ARBA" id="ARBA00023135"/>
    </source>
</evidence>
<dbReference type="InterPro" id="IPR003210">
    <property type="entry name" value="Signal_recog_particle_SRP14"/>
</dbReference>
<dbReference type="GO" id="GO:0006614">
    <property type="term" value="P:SRP-dependent cotranslational protein targeting to membrane"/>
    <property type="evidence" value="ECO:0007669"/>
    <property type="project" value="UniProtKB-UniRule"/>
</dbReference>
<dbReference type="Proteomes" id="UP000095728">
    <property type="component" value="Unassembled WGS sequence"/>
</dbReference>
<keyword evidence="6 7" id="KW-0687">Ribonucleoprotein</keyword>
<keyword evidence="10" id="KW-1185">Reference proteome</keyword>
<dbReference type="InParanoid" id="A0A1E5RP08"/>
<organism evidence="9 10">
    <name type="scientific">Hanseniaspora osmophila</name>
    <dbReference type="NCBI Taxonomy" id="56408"/>
    <lineage>
        <taxon>Eukaryota</taxon>
        <taxon>Fungi</taxon>
        <taxon>Dikarya</taxon>
        <taxon>Ascomycota</taxon>
        <taxon>Saccharomycotina</taxon>
        <taxon>Saccharomycetes</taxon>
        <taxon>Saccharomycodales</taxon>
        <taxon>Saccharomycodaceae</taxon>
        <taxon>Hanseniaspora</taxon>
    </lineage>
</organism>
<name>A0A1E5RP08_9ASCO</name>
<dbReference type="InterPro" id="IPR009018">
    <property type="entry name" value="Signal_recog_particle_SRP9/14"/>
</dbReference>
<dbReference type="Pfam" id="PF02290">
    <property type="entry name" value="SRP14"/>
    <property type="match status" value="1"/>
</dbReference>
<comment type="function">
    <text evidence="7">Component of the signal recognition particle (SRP) complex, a ribonucleoprotein complex that mediates the cotranslational targeting of secretory and membrane proteins to the endoplasmic reticulum (ER).</text>
</comment>
<protein>
    <recommendedName>
        <fullName evidence="7">Signal recognition particle subunit SRP14</fullName>
    </recommendedName>
    <alternativeName>
        <fullName evidence="7">Signal recognition particle 14 kDa protein</fullName>
    </alternativeName>
</protein>
<dbReference type="AlphaFoldDB" id="A0A1E5RP08"/>
<evidence type="ECO:0000256" key="2">
    <source>
        <dbReference type="ARBA" id="ARBA00010349"/>
    </source>
</evidence>
<dbReference type="OrthoDB" id="19209at2759"/>
<comment type="subunit">
    <text evidence="7">Component of a fungal signal recognition particle (SRP) complex that consists of a 7SL RNA molecule (scR1) and at least six protein subunits: SRP72, SRP68, SRP54, SEC65, SRP21 and SRP14.</text>
</comment>
<keyword evidence="4 7" id="KW-0694">RNA-binding</keyword>
<dbReference type="SUPFAM" id="SSF54762">
    <property type="entry name" value="Signal recognition particle alu RNA binding heterodimer, SRP9/14"/>
    <property type="match status" value="1"/>
</dbReference>
<dbReference type="FunCoup" id="A0A1E5RP08">
    <property type="interactions" value="66"/>
</dbReference>
<evidence type="ECO:0000256" key="3">
    <source>
        <dbReference type="ARBA" id="ARBA00022490"/>
    </source>
</evidence>
<evidence type="ECO:0000313" key="10">
    <source>
        <dbReference type="Proteomes" id="UP000095728"/>
    </source>
</evidence>
<reference evidence="10" key="1">
    <citation type="journal article" date="2016" name="Genome Announc.">
        <title>Genome sequences of three species of Hanseniaspora isolated from spontaneous wine fermentations.</title>
        <authorList>
            <person name="Sternes P.R."/>
            <person name="Lee D."/>
            <person name="Kutyna D.R."/>
            <person name="Borneman A.R."/>
        </authorList>
    </citation>
    <scope>NUCLEOTIDE SEQUENCE [LARGE SCALE GENOMIC DNA]</scope>
    <source>
        <strain evidence="10">AWRI3579</strain>
    </source>
</reference>
<keyword evidence="5 7" id="KW-0733">Signal recognition particle</keyword>
<dbReference type="GO" id="GO:0030942">
    <property type="term" value="F:endoplasmic reticulum signal peptide binding"/>
    <property type="evidence" value="ECO:0007669"/>
    <property type="project" value="UniProtKB-UniRule"/>
</dbReference>
<evidence type="ECO:0000256" key="8">
    <source>
        <dbReference type="SAM" id="MobiDB-lite"/>
    </source>
</evidence>
<dbReference type="STRING" id="56408.A0A1E5RP08"/>
<dbReference type="Gene3D" id="3.30.720.10">
    <property type="entry name" value="Signal recognition particle alu RNA binding heterodimer, srp9/1"/>
    <property type="match status" value="1"/>
</dbReference>
<evidence type="ECO:0000313" key="9">
    <source>
        <dbReference type="EMBL" id="OEJ88606.1"/>
    </source>
</evidence>
<dbReference type="PANTHER" id="PTHR12013">
    <property type="entry name" value="SIGNAL RECOGNITION PARTICLE 14 KD PROTEIN"/>
    <property type="match status" value="1"/>
</dbReference>
<evidence type="ECO:0000256" key="1">
    <source>
        <dbReference type="ARBA" id="ARBA00004496"/>
    </source>
</evidence>
<keyword evidence="3 7" id="KW-0963">Cytoplasm</keyword>
<dbReference type="EMBL" id="LPNM01000005">
    <property type="protein sequence ID" value="OEJ88606.1"/>
    <property type="molecule type" value="Genomic_DNA"/>
</dbReference>
<accession>A0A1E5RP08</accession>
<dbReference type="GO" id="GO:0005786">
    <property type="term" value="C:signal recognition particle, endoplasmic reticulum targeting"/>
    <property type="evidence" value="ECO:0007669"/>
    <property type="project" value="UniProtKB-UniRule"/>
</dbReference>
<comment type="caution">
    <text evidence="9">The sequence shown here is derived from an EMBL/GenBank/DDBJ whole genome shotgun (WGS) entry which is preliminary data.</text>
</comment>
<gene>
    <name evidence="9" type="ORF">AWRI3579_g931</name>
</gene>